<evidence type="ECO:0000313" key="2">
    <source>
        <dbReference type="EMBL" id="RPB08868.1"/>
    </source>
</evidence>
<dbReference type="Proteomes" id="UP000277580">
    <property type="component" value="Unassembled WGS sequence"/>
</dbReference>
<dbReference type="EMBL" id="ML119158">
    <property type="protein sequence ID" value="RPB08868.1"/>
    <property type="molecule type" value="Genomic_DNA"/>
</dbReference>
<proteinExistence type="predicted"/>
<dbReference type="OrthoDB" id="5392427at2759"/>
<gene>
    <name evidence="2" type="ORF">P167DRAFT_577921</name>
</gene>
<evidence type="ECO:0000313" key="3">
    <source>
        <dbReference type="Proteomes" id="UP000277580"/>
    </source>
</evidence>
<reference evidence="2 3" key="1">
    <citation type="journal article" date="2018" name="Nat. Ecol. Evol.">
        <title>Pezizomycetes genomes reveal the molecular basis of ectomycorrhizal truffle lifestyle.</title>
        <authorList>
            <person name="Murat C."/>
            <person name="Payen T."/>
            <person name="Noel B."/>
            <person name="Kuo A."/>
            <person name="Morin E."/>
            <person name="Chen J."/>
            <person name="Kohler A."/>
            <person name="Krizsan K."/>
            <person name="Balestrini R."/>
            <person name="Da Silva C."/>
            <person name="Montanini B."/>
            <person name="Hainaut M."/>
            <person name="Levati E."/>
            <person name="Barry K.W."/>
            <person name="Belfiori B."/>
            <person name="Cichocki N."/>
            <person name="Clum A."/>
            <person name="Dockter R.B."/>
            <person name="Fauchery L."/>
            <person name="Guy J."/>
            <person name="Iotti M."/>
            <person name="Le Tacon F."/>
            <person name="Lindquist E.A."/>
            <person name="Lipzen A."/>
            <person name="Malagnac F."/>
            <person name="Mello A."/>
            <person name="Molinier V."/>
            <person name="Miyauchi S."/>
            <person name="Poulain J."/>
            <person name="Riccioni C."/>
            <person name="Rubini A."/>
            <person name="Sitrit Y."/>
            <person name="Splivallo R."/>
            <person name="Traeger S."/>
            <person name="Wang M."/>
            <person name="Zifcakova L."/>
            <person name="Wipf D."/>
            <person name="Zambonelli A."/>
            <person name="Paolocci F."/>
            <person name="Nowrousian M."/>
            <person name="Ottonello S."/>
            <person name="Baldrian P."/>
            <person name="Spatafora J.W."/>
            <person name="Henrissat B."/>
            <person name="Nagy L.G."/>
            <person name="Aury J.M."/>
            <person name="Wincker P."/>
            <person name="Grigoriev I.V."/>
            <person name="Bonfante P."/>
            <person name="Martin F.M."/>
        </authorList>
    </citation>
    <scope>NUCLEOTIDE SEQUENCE [LARGE SCALE GENOMIC DNA]</scope>
    <source>
        <strain evidence="2 3">CCBAS932</strain>
    </source>
</reference>
<feature type="compositionally biased region" description="Polar residues" evidence="1">
    <location>
        <begin position="1"/>
        <end position="21"/>
    </location>
</feature>
<name>A0A3N4KHI7_9PEZI</name>
<accession>A0A3N4KHI7</accession>
<dbReference type="AlphaFoldDB" id="A0A3N4KHI7"/>
<dbReference type="InParanoid" id="A0A3N4KHI7"/>
<sequence>MSAPNTPNSSQTTAPPNSPISGNPIAIPDRLRAAIEAKNARKTADQVEIETEEIARGIRRLMSRASIESLKPETAESTAILMRPARPGQGIRDPEAVNIPARLVRKIELDTLREELEWVRTENEWHQATASGELPEGTGWYSDDGDEHADPMDNDSLALGEDGASSPATGTDRIRRRDRIRHAGEVLLRRMSSLNPRTTRAPEKN</sequence>
<keyword evidence="3" id="KW-1185">Reference proteome</keyword>
<feature type="region of interest" description="Disordered" evidence="1">
    <location>
        <begin position="127"/>
        <end position="205"/>
    </location>
</feature>
<feature type="region of interest" description="Disordered" evidence="1">
    <location>
        <begin position="1"/>
        <end position="25"/>
    </location>
</feature>
<protein>
    <submittedName>
        <fullName evidence="2">Uncharacterized protein</fullName>
    </submittedName>
</protein>
<evidence type="ECO:0000256" key="1">
    <source>
        <dbReference type="SAM" id="MobiDB-lite"/>
    </source>
</evidence>
<organism evidence="2 3">
    <name type="scientific">Morchella conica CCBAS932</name>
    <dbReference type="NCBI Taxonomy" id="1392247"/>
    <lineage>
        <taxon>Eukaryota</taxon>
        <taxon>Fungi</taxon>
        <taxon>Dikarya</taxon>
        <taxon>Ascomycota</taxon>
        <taxon>Pezizomycotina</taxon>
        <taxon>Pezizomycetes</taxon>
        <taxon>Pezizales</taxon>
        <taxon>Morchellaceae</taxon>
        <taxon>Morchella</taxon>
    </lineage>
</organism>